<protein>
    <submittedName>
        <fullName evidence="2">Somatotropin</fullName>
    </submittedName>
</protein>
<feature type="signal peptide" evidence="1">
    <location>
        <begin position="1"/>
        <end position="25"/>
    </location>
</feature>
<feature type="non-terminal residue" evidence="2">
    <location>
        <position position="77"/>
    </location>
</feature>
<organism evidence="2">
    <name type="scientific">Sus scrofa domesticus</name>
    <name type="common">domestic pig</name>
    <dbReference type="NCBI Taxonomy" id="9825"/>
    <lineage>
        <taxon>Eukaryota</taxon>
        <taxon>Metazoa</taxon>
        <taxon>Chordata</taxon>
        <taxon>Craniata</taxon>
        <taxon>Vertebrata</taxon>
        <taxon>Euteleostomi</taxon>
        <taxon>Mammalia</taxon>
        <taxon>Eutheria</taxon>
        <taxon>Laurasiatheria</taxon>
        <taxon>Artiodactyla</taxon>
        <taxon>Suina</taxon>
        <taxon>Suidae</taxon>
        <taxon>Sus</taxon>
    </lineage>
</organism>
<evidence type="ECO:0000256" key="1">
    <source>
        <dbReference type="SAM" id="SignalP"/>
    </source>
</evidence>
<feature type="chain" id="PRO_5004287864" evidence="1">
    <location>
        <begin position="26"/>
        <end position="77"/>
    </location>
</feature>
<dbReference type="PIR" id="PC1017">
    <property type="entry name" value="PC1017"/>
</dbReference>
<accession>Q7M3C6</accession>
<sequence precursor="true">MAAGPATSVLLAPALLCLPTTGGVGAPPAMPLSSLPAAAVLAAGHLHGLAAATTLGPGAATIPGGGATSIGAAGAAP</sequence>
<dbReference type="AlphaFoldDB" id="Q7M3C6"/>
<reference evidence="2" key="1">
    <citation type="submission" date="1993-12" db="PIR data bank">
        <title>Molecular cloning of porcine growth hormone cDNA.</title>
        <authorList>
            <person name="Jia F."/>
            <person name="Xia L."/>
            <person name="Wang X.Z."/>
            <person name="Qi S.Z."/>
        </authorList>
    </citation>
    <scope>NUCLEOTIDE SEQUENCE</scope>
</reference>
<proteinExistence type="predicted"/>
<name>Q7M3C6_PIG</name>
<keyword evidence="1" id="KW-0732">Signal</keyword>
<evidence type="ECO:0000313" key="2">
    <source>
        <dbReference type="PIR" id="PC1017"/>
    </source>
</evidence>